<dbReference type="WBParaSite" id="ACRNAN_scaffold6630.g13945.t1">
    <property type="protein sequence ID" value="ACRNAN_scaffold6630.g13945.t1"/>
    <property type="gene ID" value="ACRNAN_scaffold6630.g13945"/>
</dbReference>
<evidence type="ECO:0000256" key="2">
    <source>
        <dbReference type="ARBA" id="ARBA00022833"/>
    </source>
</evidence>
<dbReference type="SUPFAM" id="SSF82927">
    <property type="entry name" value="Cysteine-rich DNA binding domain, (DM domain)"/>
    <property type="match status" value="1"/>
</dbReference>
<dbReference type="InterPro" id="IPR036407">
    <property type="entry name" value="DM_DNA-bd_sf"/>
</dbReference>
<keyword evidence="1 5" id="KW-0479">Metal-binding</keyword>
<dbReference type="GO" id="GO:0007548">
    <property type="term" value="P:sex differentiation"/>
    <property type="evidence" value="ECO:0007669"/>
    <property type="project" value="TreeGrafter"/>
</dbReference>
<feature type="domain" description="DM" evidence="7">
    <location>
        <begin position="97"/>
        <end position="140"/>
    </location>
</feature>
<evidence type="ECO:0000256" key="3">
    <source>
        <dbReference type="ARBA" id="ARBA00023125"/>
    </source>
</evidence>
<name>A0A914E9K7_9BILA</name>
<feature type="region of interest" description="Disordered" evidence="6">
    <location>
        <begin position="247"/>
        <end position="273"/>
    </location>
</feature>
<dbReference type="GO" id="GO:0046872">
    <property type="term" value="F:metal ion binding"/>
    <property type="evidence" value="ECO:0007669"/>
    <property type="project" value="UniProtKB-KW"/>
</dbReference>
<dbReference type="GO" id="GO:0000981">
    <property type="term" value="F:DNA-binding transcription factor activity, RNA polymerase II-specific"/>
    <property type="evidence" value="ECO:0007669"/>
    <property type="project" value="TreeGrafter"/>
</dbReference>
<evidence type="ECO:0000259" key="7">
    <source>
        <dbReference type="PROSITE" id="PS50809"/>
    </source>
</evidence>
<dbReference type="InterPro" id="IPR001275">
    <property type="entry name" value="DM_DNA-bd"/>
</dbReference>
<feature type="compositionally biased region" description="Polar residues" evidence="6">
    <location>
        <begin position="62"/>
        <end position="79"/>
    </location>
</feature>
<evidence type="ECO:0000313" key="9">
    <source>
        <dbReference type="WBParaSite" id="ACRNAN_scaffold6630.g13945.t1"/>
    </source>
</evidence>
<dbReference type="GO" id="GO:0005634">
    <property type="term" value="C:nucleus"/>
    <property type="evidence" value="ECO:0007669"/>
    <property type="project" value="UniProtKB-SubCell"/>
</dbReference>
<dbReference type="PANTHER" id="PTHR12322:SF53">
    <property type="entry name" value="DOUBLESEX-MAB RELATED 11E"/>
    <property type="match status" value="1"/>
</dbReference>
<evidence type="ECO:0000256" key="1">
    <source>
        <dbReference type="ARBA" id="ARBA00022723"/>
    </source>
</evidence>
<dbReference type="PANTHER" id="PTHR12322">
    <property type="entry name" value="DOUBLESEX AND MAB-3 RELATED TRANSCRIPTION FACTOR DMRT"/>
    <property type="match status" value="1"/>
</dbReference>
<dbReference type="PROSITE" id="PS40000">
    <property type="entry name" value="DM_1"/>
    <property type="match status" value="1"/>
</dbReference>
<dbReference type="PROSITE" id="PS50809">
    <property type="entry name" value="DM_2"/>
    <property type="match status" value="1"/>
</dbReference>
<feature type="DNA-binding region" description="DM" evidence="5">
    <location>
        <begin position="97"/>
        <end position="140"/>
    </location>
</feature>
<dbReference type="SMART" id="SM00301">
    <property type="entry name" value="DM"/>
    <property type="match status" value="1"/>
</dbReference>
<evidence type="ECO:0000256" key="4">
    <source>
        <dbReference type="ARBA" id="ARBA00023242"/>
    </source>
</evidence>
<organism evidence="8 9">
    <name type="scientific">Acrobeloides nanus</name>
    <dbReference type="NCBI Taxonomy" id="290746"/>
    <lineage>
        <taxon>Eukaryota</taxon>
        <taxon>Metazoa</taxon>
        <taxon>Ecdysozoa</taxon>
        <taxon>Nematoda</taxon>
        <taxon>Chromadorea</taxon>
        <taxon>Rhabditida</taxon>
        <taxon>Tylenchina</taxon>
        <taxon>Cephalobomorpha</taxon>
        <taxon>Cephaloboidea</taxon>
        <taxon>Cephalobidae</taxon>
        <taxon>Acrobeloides</taxon>
    </lineage>
</organism>
<evidence type="ECO:0000256" key="6">
    <source>
        <dbReference type="SAM" id="MobiDB-lite"/>
    </source>
</evidence>
<keyword evidence="4 5" id="KW-0539">Nucleus</keyword>
<sequence>MTRKLYKAFHTHCDEILPTSELPAVVPVELPAGTQIVVETQLLTSDVDRTIAEVQAEQQAANNKGMTHSSSLLPPQSANGHGGNATSCGHVVRTLFCRKCEGHGQQVVLKGHASSCPYNNCTCKTCANVMSMRANAIIRRYRTRTSECGLVLKPVHFKNGNTRLRVFPKYISDEECLPIPVDKREQQLQMMIQEERATTDPSLFTNFNLLASNGIEIPTRNPNPQNELCKTISMRNLNQKRLGIIEEGIPDSEPKRAHSHSPVMMDTSAPASGNSITSAPEFNIFQSNTLCSDSRNASTQSLPFASFPAPVSQHTSQESQNQQPSVQTASMFDLLLGRVQAETQQPQQNDFAAALAILAQSGLIGQKTQSAVSSPSPFGNFGGHTSLLQQFQDNNINAGSNNQTPTPTSPVNELTNPSALLASLAGQNTLAAALLAQTLTNSTSGITSPITTNSLGLNLMQQVHSSQSNLPHPTPTFPTYQPQQSGFKAPLSTHSLAASSSHMSSTSMNFTNCSATNNDSNFFNFQPGNLSTRRDSSELENSKFVSTENFLNGLNHTHTPEEPKTPERVTEYLQLTPEGRAKVSDSQFRRFLATVKELEKQMLHDGNSPF</sequence>
<accession>A0A914E9K7</accession>
<feature type="region of interest" description="Disordered" evidence="6">
    <location>
        <begin position="466"/>
        <end position="489"/>
    </location>
</feature>
<dbReference type="Proteomes" id="UP000887540">
    <property type="component" value="Unplaced"/>
</dbReference>
<evidence type="ECO:0000256" key="5">
    <source>
        <dbReference type="PROSITE-ProRule" id="PRU00070"/>
    </source>
</evidence>
<feature type="region of interest" description="Disordered" evidence="6">
    <location>
        <begin position="395"/>
        <end position="414"/>
    </location>
</feature>
<evidence type="ECO:0000313" key="8">
    <source>
        <dbReference type="Proteomes" id="UP000887540"/>
    </source>
</evidence>
<dbReference type="Pfam" id="PF00751">
    <property type="entry name" value="DM"/>
    <property type="match status" value="1"/>
</dbReference>
<comment type="subcellular location">
    <subcellularLocation>
        <location evidence="5">Nucleus</location>
    </subcellularLocation>
</comment>
<dbReference type="AlphaFoldDB" id="A0A914E9K7"/>
<feature type="region of interest" description="Disordered" evidence="6">
    <location>
        <begin position="301"/>
        <end position="326"/>
    </location>
</feature>
<dbReference type="Gene3D" id="4.10.1040.10">
    <property type="entry name" value="DM DNA-binding domain"/>
    <property type="match status" value="1"/>
</dbReference>
<feature type="region of interest" description="Disordered" evidence="6">
    <location>
        <begin position="58"/>
        <end position="79"/>
    </location>
</feature>
<dbReference type="InterPro" id="IPR026607">
    <property type="entry name" value="DMRT"/>
</dbReference>
<keyword evidence="2 5" id="KW-0862">Zinc</keyword>
<dbReference type="GO" id="GO:0000978">
    <property type="term" value="F:RNA polymerase II cis-regulatory region sequence-specific DNA binding"/>
    <property type="evidence" value="ECO:0007669"/>
    <property type="project" value="TreeGrafter"/>
</dbReference>
<keyword evidence="8" id="KW-1185">Reference proteome</keyword>
<protein>
    <submittedName>
        <fullName evidence="9">DM domain-containing protein</fullName>
    </submittedName>
</protein>
<proteinExistence type="predicted"/>
<keyword evidence="3 5" id="KW-0238">DNA-binding</keyword>
<feature type="compositionally biased region" description="Polar residues" evidence="6">
    <location>
        <begin position="312"/>
        <end position="326"/>
    </location>
</feature>
<reference evidence="9" key="1">
    <citation type="submission" date="2022-11" db="UniProtKB">
        <authorList>
            <consortium name="WormBaseParasite"/>
        </authorList>
    </citation>
    <scope>IDENTIFICATION</scope>
</reference>